<accession>A0ABU8TM51</accession>
<proteinExistence type="predicted"/>
<reference evidence="1 2" key="1">
    <citation type="submission" date="2024-02" db="EMBL/GenBank/DDBJ databases">
        <title>Roseibium algae sp. nov., isolated from marine alga (Grateloupia sp.), showing potential in myo-inositol conversion.</title>
        <authorList>
            <person name="Wang Y."/>
        </authorList>
    </citation>
    <scope>NUCLEOTIDE SEQUENCE [LARGE SCALE GENOMIC DNA]</scope>
    <source>
        <strain evidence="1 2">H3510</strain>
    </source>
</reference>
<dbReference type="Gene3D" id="1.25.40.290">
    <property type="entry name" value="ARM repeat domains"/>
    <property type="match status" value="1"/>
</dbReference>
<sequence length="378" mass="42634">MAEPLKYLFNEALVIGMADHFVRHWSEFDRQGFCAAVLNGFDDLELKQRSNRVREMMERFLPNDYDRTAEIMLASLAPDHNGDLAGATVTDQGIAGWAIVPMTEYAGQLGGDHFDTSMLLMKELTKRLTSEFGIRHILLREPQRTIDLLATWTDDPSRHVRRLVSEGTRPRLPWAMRLPSLIEDPSPVLPLLEALKNDDEEYVRRSVANHLNDIAKDHPDLVAGIAGNWLKCADRTRSRLVKHACRSLIKQGHTATLAALGYGKPSVEVAGLQVTHRLTLGEHIDFSLDILSTAETAQPLIVDYIIHHRKANGTTSPKVFKWKTFELGQDQQITLSKRHAIRPITTRTYYSGTHMLEIQINGESFATAEFELEVLPKA</sequence>
<dbReference type="InterPro" id="IPR014825">
    <property type="entry name" value="DNA_alkylation"/>
</dbReference>
<evidence type="ECO:0000313" key="2">
    <source>
        <dbReference type="Proteomes" id="UP001385499"/>
    </source>
</evidence>
<dbReference type="Pfam" id="PF08713">
    <property type="entry name" value="DNA_alkylation"/>
    <property type="match status" value="1"/>
</dbReference>
<protein>
    <submittedName>
        <fullName evidence="1">DNA alkylation repair protein</fullName>
    </submittedName>
</protein>
<dbReference type="PROSITE" id="PS50077">
    <property type="entry name" value="HEAT_REPEAT"/>
    <property type="match status" value="1"/>
</dbReference>
<organism evidence="1 2">
    <name type="scientific">Roseibium algae</name>
    <dbReference type="NCBI Taxonomy" id="3123038"/>
    <lineage>
        <taxon>Bacteria</taxon>
        <taxon>Pseudomonadati</taxon>
        <taxon>Pseudomonadota</taxon>
        <taxon>Alphaproteobacteria</taxon>
        <taxon>Hyphomicrobiales</taxon>
        <taxon>Stappiaceae</taxon>
        <taxon>Roseibium</taxon>
    </lineage>
</organism>
<keyword evidence="2" id="KW-1185">Reference proteome</keyword>
<gene>
    <name evidence="1" type="ORF">V6575_14260</name>
</gene>
<name>A0ABU8TM51_9HYPH</name>
<dbReference type="EMBL" id="JBAKIA010000010">
    <property type="protein sequence ID" value="MEJ8475254.1"/>
    <property type="molecule type" value="Genomic_DNA"/>
</dbReference>
<dbReference type="Proteomes" id="UP001385499">
    <property type="component" value="Unassembled WGS sequence"/>
</dbReference>
<evidence type="ECO:0000313" key="1">
    <source>
        <dbReference type="EMBL" id="MEJ8475254.1"/>
    </source>
</evidence>
<dbReference type="RefSeq" id="WP_340275238.1">
    <property type="nucleotide sequence ID" value="NZ_JBAKIA010000010.1"/>
</dbReference>
<dbReference type="SUPFAM" id="SSF48371">
    <property type="entry name" value="ARM repeat"/>
    <property type="match status" value="1"/>
</dbReference>
<comment type="caution">
    <text evidence="1">The sequence shown here is derived from an EMBL/GenBank/DDBJ whole genome shotgun (WGS) entry which is preliminary data.</text>
</comment>
<dbReference type="InterPro" id="IPR016024">
    <property type="entry name" value="ARM-type_fold"/>
</dbReference>
<dbReference type="InterPro" id="IPR021133">
    <property type="entry name" value="HEAT_type_2"/>
</dbReference>